<feature type="domain" description="DUF58" evidence="1">
    <location>
        <begin position="195"/>
        <end position="307"/>
    </location>
</feature>
<dbReference type="STRING" id="350688.Clos_2652"/>
<dbReference type="Proteomes" id="UP000000269">
    <property type="component" value="Chromosome"/>
</dbReference>
<evidence type="ECO:0000313" key="3">
    <source>
        <dbReference type="Proteomes" id="UP000000269"/>
    </source>
</evidence>
<dbReference type="eggNOG" id="COG1721">
    <property type="taxonomic scope" value="Bacteria"/>
</dbReference>
<dbReference type="RefSeq" id="WP_012160490.1">
    <property type="nucleotide sequence ID" value="NC_009922.1"/>
</dbReference>
<dbReference type="InterPro" id="IPR002881">
    <property type="entry name" value="DUF58"/>
</dbReference>
<evidence type="ECO:0000313" key="2">
    <source>
        <dbReference type="EMBL" id="ABW20183.1"/>
    </source>
</evidence>
<proteinExistence type="predicted"/>
<keyword evidence="3" id="KW-1185">Reference proteome</keyword>
<dbReference type="OrthoDB" id="9778037at2"/>
<protein>
    <recommendedName>
        <fullName evidence="1">DUF58 domain-containing protein</fullName>
    </recommendedName>
</protein>
<dbReference type="KEGG" id="aoe:Clos_2652"/>
<dbReference type="HOGENOM" id="CLU_026152_3_2_9"/>
<dbReference type="Pfam" id="PF01882">
    <property type="entry name" value="DUF58"/>
    <property type="match status" value="1"/>
</dbReference>
<dbReference type="EMBL" id="CP000853">
    <property type="protein sequence ID" value="ABW20183.1"/>
    <property type="molecule type" value="Genomic_DNA"/>
</dbReference>
<accession>A8MK51</accession>
<dbReference type="AlphaFoldDB" id="A8MK51"/>
<organism evidence="2 3">
    <name type="scientific">Alkaliphilus oremlandii (strain OhILAs)</name>
    <name type="common">Clostridium oremlandii (strain OhILAs)</name>
    <dbReference type="NCBI Taxonomy" id="350688"/>
    <lineage>
        <taxon>Bacteria</taxon>
        <taxon>Bacillati</taxon>
        <taxon>Bacillota</taxon>
        <taxon>Clostridia</taxon>
        <taxon>Peptostreptococcales</taxon>
        <taxon>Natronincolaceae</taxon>
        <taxon>Alkaliphilus</taxon>
    </lineage>
</organism>
<sequence length="404" mass="45758">MIDKIKFLLLLFPVAFYAMSVGGKIPYFLLYTMGALLLMPIIHGIIGILTIKAEVYVDDHTVHAGDTVDLSYQIYSRFPLPFPNIQLEDGISATLTGEKPPLERYALNSREAYTKHIKIHCKRRGDYTVGYFKITIGDIFHFFRFNKRIEVPLNLRVYPRVVDIHKVLIQPKMSLGEILINNLLFQDYTEISGLKRYEPGDSIKKIHWKASAKQEETLVKSFEMKGETNLVLFINASLESYREDTHGFLEDLAVETSLSIANYCLRKGIRVSLCYEKGGALVYLEGNHLSDFKKLMEELVTFHPTGTIDFAEQISKYTTGLPSGTTVIFITPEIDKEIGINSIYLKRKGIHGEYILLQNMEASGAEQELNKIRKRLGGEGIKVYGIGRTEDLSMGLGVYYESGA</sequence>
<gene>
    <name evidence="2" type="ordered locus">Clos_2652</name>
</gene>
<dbReference type="PANTHER" id="PTHR34351">
    <property type="entry name" value="SLR1927 PROTEIN-RELATED"/>
    <property type="match status" value="1"/>
</dbReference>
<dbReference type="PANTHER" id="PTHR34351:SF2">
    <property type="entry name" value="DUF58 DOMAIN-CONTAINING PROTEIN"/>
    <property type="match status" value="1"/>
</dbReference>
<name>A8MK51_ALKOO</name>
<reference evidence="3" key="1">
    <citation type="submission" date="2007-10" db="EMBL/GenBank/DDBJ databases">
        <title>Complete genome of Alkaliphilus oremlandii OhILAs.</title>
        <authorList>
            <person name="Copeland A."/>
            <person name="Lucas S."/>
            <person name="Lapidus A."/>
            <person name="Barry K."/>
            <person name="Detter J.C."/>
            <person name="Glavina del Rio T."/>
            <person name="Hammon N."/>
            <person name="Israni S."/>
            <person name="Dalin E."/>
            <person name="Tice H."/>
            <person name="Pitluck S."/>
            <person name="Chain P."/>
            <person name="Malfatti S."/>
            <person name="Shin M."/>
            <person name="Vergez L."/>
            <person name="Schmutz J."/>
            <person name="Larimer F."/>
            <person name="Land M."/>
            <person name="Hauser L."/>
            <person name="Kyrpides N."/>
            <person name="Mikhailova N."/>
            <person name="Stolz J.F."/>
            <person name="Dawson A."/>
            <person name="Fisher E."/>
            <person name="Crable B."/>
            <person name="Perera E."/>
            <person name="Lisak J."/>
            <person name="Ranganathan M."/>
            <person name="Basu P."/>
            <person name="Richardson P."/>
        </authorList>
    </citation>
    <scope>NUCLEOTIDE SEQUENCE [LARGE SCALE GENOMIC DNA]</scope>
    <source>
        <strain evidence="3">OhILAs</strain>
    </source>
</reference>
<evidence type="ECO:0000259" key="1">
    <source>
        <dbReference type="Pfam" id="PF01882"/>
    </source>
</evidence>